<dbReference type="SUPFAM" id="SSF51658">
    <property type="entry name" value="Xylose isomerase-like"/>
    <property type="match status" value="1"/>
</dbReference>
<feature type="domain" description="Xylose isomerase-like TIM barrel" evidence="4">
    <location>
        <begin position="21"/>
        <end position="253"/>
    </location>
</feature>
<dbReference type="Pfam" id="PF01261">
    <property type="entry name" value="AP_endonuc_2"/>
    <property type="match status" value="1"/>
</dbReference>
<dbReference type="PANTHER" id="PTHR43489">
    <property type="entry name" value="ISOMERASE"/>
    <property type="match status" value="1"/>
</dbReference>
<evidence type="ECO:0000313" key="6">
    <source>
        <dbReference type="Proteomes" id="UP000290759"/>
    </source>
</evidence>
<dbReference type="InterPro" id="IPR013022">
    <property type="entry name" value="Xyl_isomerase-like_TIM-brl"/>
</dbReference>
<dbReference type="InterPro" id="IPR026040">
    <property type="entry name" value="HyI-like"/>
</dbReference>
<dbReference type="Gene3D" id="3.20.20.150">
    <property type="entry name" value="Divalent-metal-dependent TIM barrel enzymes"/>
    <property type="match status" value="1"/>
</dbReference>
<dbReference type="OrthoDB" id="9786584at2"/>
<dbReference type="InterPro" id="IPR050417">
    <property type="entry name" value="Sugar_Epim/Isomerase"/>
</dbReference>
<evidence type="ECO:0000256" key="2">
    <source>
        <dbReference type="PIRNR" id="PIRNR006241"/>
    </source>
</evidence>
<evidence type="ECO:0000313" key="5">
    <source>
        <dbReference type="EMBL" id="RYC30116.1"/>
    </source>
</evidence>
<reference evidence="5 6" key="2">
    <citation type="submission" date="2019-02" db="EMBL/GenBank/DDBJ databases">
        <title>'Lichenibacterium ramalinii' gen. nov. sp. nov., 'Lichenibacterium minor' gen. nov. sp. nov.</title>
        <authorList>
            <person name="Pankratov T."/>
        </authorList>
    </citation>
    <scope>NUCLEOTIDE SEQUENCE [LARGE SCALE GENOMIC DNA]</scope>
    <source>
        <strain evidence="5 6">RmlP026</strain>
    </source>
</reference>
<evidence type="ECO:0000259" key="4">
    <source>
        <dbReference type="Pfam" id="PF01261"/>
    </source>
</evidence>
<organism evidence="5 6">
    <name type="scientific">Lichenibacterium minor</name>
    <dbReference type="NCBI Taxonomy" id="2316528"/>
    <lineage>
        <taxon>Bacteria</taxon>
        <taxon>Pseudomonadati</taxon>
        <taxon>Pseudomonadota</taxon>
        <taxon>Alphaproteobacteria</taxon>
        <taxon>Hyphomicrobiales</taxon>
        <taxon>Lichenihabitantaceae</taxon>
        <taxon>Lichenibacterium</taxon>
    </lineage>
</organism>
<dbReference type="GO" id="GO:0008903">
    <property type="term" value="F:hydroxypyruvate isomerase activity"/>
    <property type="evidence" value="ECO:0007669"/>
    <property type="project" value="TreeGrafter"/>
</dbReference>
<dbReference type="GO" id="GO:0046487">
    <property type="term" value="P:glyoxylate metabolic process"/>
    <property type="evidence" value="ECO:0007669"/>
    <property type="project" value="TreeGrafter"/>
</dbReference>
<gene>
    <name evidence="5" type="ORF">D3273_20230</name>
</gene>
<protein>
    <submittedName>
        <fullName evidence="5">Isomerase</fullName>
    </submittedName>
</protein>
<evidence type="ECO:0000256" key="1">
    <source>
        <dbReference type="ARBA" id="ARBA00023235"/>
    </source>
</evidence>
<dbReference type="RefSeq" id="WP_129228708.1">
    <property type="nucleotide sequence ID" value="NZ_QYBB01000031.1"/>
</dbReference>
<comment type="similarity">
    <text evidence="2">Belongs to the hyi family.</text>
</comment>
<name>A0A4Q2U5M9_9HYPH</name>
<keyword evidence="1 2" id="KW-0413">Isomerase</keyword>
<keyword evidence="6" id="KW-1185">Reference proteome</keyword>
<accession>A0A4Q2U5M9</accession>
<reference evidence="5 6" key="1">
    <citation type="submission" date="2018-12" db="EMBL/GenBank/DDBJ databases">
        <authorList>
            <person name="Grouzdev D.S."/>
            <person name="Krutkina M.S."/>
        </authorList>
    </citation>
    <scope>NUCLEOTIDE SEQUENCE [LARGE SCALE GENOMIC DNA]</scope>
    <source>
        <strain evidence="5 6">RmlP026</strain>
    </source>
</reference>
<dbReference type="PIRSF" id="PIRSF006241">
    <property type="entry name" value="HyI"/>
    <property type="match status" value="1"/>
</dbReference>
<dbReference type="EMBL" id="QYBB01000031">
    <property type="protein sequence ID" value="RYC30116.1"/>
    <property type="molecule type" value="Genomic_DNA"/>
</dbReference>
<evidence type="ECO:0000256" key="3">
    <source>
        <dbReference type="PIRSR" id="PIRSR006241-50"/>
    </source>
</evidence>
<dbReference type="InterPro" id="IPR036237">
    <property type="entry name" value="Xyl_isomerase-like_sf"/>
</dbReference>
<comment type="caution">
    <text evidence="5">The sequence shown here is derived from an EMBL/GenBank/DDBJ whole genome shotgun (WGS) entry which is preliminary data.</text>
</comment>
<feature type="active site" description="Proton donor/acceptor" evidence="3">
    <location>
        <position position="237"/>
    </location>
</feature>
<sequence>MPRFSANLGFLWPDRPLLDRIDAAAAAGFRAVELHWPYDTPAAEVRERCDARRVTLLGVNTSRGREGESGLGALPGREAEFAAAVDQAIAFCVAAGGSAIHCMAGVIGDADPAAARDTFVANLRNASRAAEPHGLTLLLEPINPKDAPGYFYSTVAEGAAVIETVGAPNLRLMFDCYHVASVGQDVVATLRRFLPLVGHIQFASVPDRAEPDSGTPDYPDVFRAIDALGYAGWVGAEYRPRAATDDGLGWLAAAAAAAAAPAVSLMITRRQKERLRELGFTEDAIREMRPAEAHAHLGL</sequence>
<dbReference type="Proteomes" id="UP000290759">
    <property type="component" value="Unassembled WGS sequence"/>
</dbReference>
<feature type="active site" description="Proton donor/acceptor" evidence="3">
    <location>
        <position position="140"/>
    </location>
</feature>
<dbReference type="AlphaFoldDB" id="A0A4Q2U5M9"/>
<dbReference type="PANTHER" id="PTHR43489:SF6">
    <property type="entry name" value="HYDROXYPYRUVATE ISOMERASE-RELATED"/>
    <property type="match status" value="1"/>
</dbReference>
<proteinExistence type="inferred from homology"/>